<feature type="region of interest" description="Disordered" evidence="1">
    <location>
        <begin position="47"/>
        <end position="69"/>
    </location>
</feature>
<dbReference type="AlphaFoldDB" id="Q0RPP2"/>
<sequence length="69" mass="7450">MVREPQARGTDTLLGAPGRDRTCDLVLRRHSLYPLSYGRVGTGGAYREAPPSVASPDQVLDTRGRVAGR</sequence>
<evidence type="ECO:0000256" key="1">
    <source>
        <dbReference type="SAM" id="MobiDB-lite"/>
    </source>
</evidence>
<dbReference type="EMBL" id="CT573213">
    <property type="protein sequence ID" value="CAJ60489.1"/>
    <property type="molecule type" value="Genomic_DNA"/>
</dbReference>
<dbReference type="HOGENOM" id="CLU_2769826_0_0_11"/>
<proteinExistence type="predicted"/>
<accession>Q0RPP2</accession>
<dbReference type="Proteomes" id="UP000000657">
    <property type="component" value="Chromosome"/>
</dbReference>
<keyword evidence="3" id="KW-1185">Reference proteome</keyword>
<evidence type="ECO:0000313" key="3">
    <source>
        <dbReference type="Proteomes" id="UP000000657"/>
    </source>
</evidence>
<gene>
    <name evidence="2" type="ordered locus">FRAAL1838</name>
</gene>
<evidence type="ECO:0000313" key="2">
    <source>
        <dbReference type="EMBL" id="CAJ60489.1"/>
    </source>
</evidence>
<reference evidence="2 3" key="1">
    <citation type="journal article" date="2007" name="Genome Res.">
        <title>Genome characteristics of facultatively symbiotic Frankia sp. strains reflect host range and host plant biogeography.</title>
        <authorList>
            <person name="Normand P."/>
            <person name="Lapierre P."/>
            <person name="Tisa L.S."/>
            <person name="Gogarten J.P."/>
            <person name="Alloisio N."/>
            <person name="Bagnarol E."/>
            <person name="Bassi C.A."/>
            <person name="Berry A.M."/>
            <person name="Bickhart D.M."/>
            <person name="Choisne N."/>
            <person name="Couloux A."/>
            <person name="Cournoyer B."/>
            <person name="Cruveiller S."/>
            <person name="Daubin V."/>
            <person name="Demange N."/>
            <person name="Francino M.P."/>
            <person name="Goltsman E."/>
            <person name="Huang Y."/>
            <person name="Kopp O.R."/>
            <person name="Labarre L."/>
            <person name="Lapidus A."/>
            <person name="Lavire C."/>
            <person name="Marechal J."/>
            <person name="Martinez M."/>
            <person name="Mastronunzio J.E."/>
            <person name="Mullin B.C."/>
            <person name="Niemann J."/>
            <person name="Pujic P."/>
            <person name="Rawnsley T."/>
            <person name="Rouy Z."/>
            <person name="Schenowitz C."/>
            <person name="Sellstedt A."/>
            <person name="Tavares F."/>
            <person name="Tomkins J.P."/>
            <person name="Vallenet D."/>
            <person name="Valverde C."/>
            <person name="Wall L.G."/>
            <person name="Wang Y."/>
            <person name="Medigue C."/>
            <person name="Benson D.R."/>
        </authorList>
    </citation>
    <scope>NUCLEOTIDE SEQUENCE [LARGE SCALE GENOMIC DNA]</scope>
    <source>
        <strain evidence="3">DSM 45986 / CECT 9034 / ACN14a</strain>
    </source>
</reference>
<feature type="compositionally biased region" description="Basic and acidic residues" evidence="1">
    <location>
        <begin position="60"/>
        <end position="69"/>
    </location>
</feature>
<name>Q0RPP2_FRAAA</name>
<dbReference type="AntiFam" id="ANF00012">
    <property type="entry name" value="tRNA translation"/>
</dbReference>
<dbReference type="KEGG" id="fal:FRAAL1838"/>
<organism evidence="2 3">
    <name type="scientific">Frankia alni (strain DSM 45986 / CECT 9034 / ACN14a)</name>
    <dbReference type="NCBI Taxonomy" id="326424"/>
    <lineage>
        <taxon>Bacteria</taxon>
        <taxon>Bacillati</taxon>
        <taxon>Actinomycetota</taxon>
        <taxon>Actinomycetes</taxon>
        <taxon>Frankiales</taxon>
        <taxon>Frankiaceae</taxon>
        <taxon>Frankia</taxon>
    </lineage>
</organism>
<protein>
    <submittedName>
        <fullName evidence="2">Uncharacterized protein</fullName>
    </submittedName>
</protein>